<gene>
    <name evidence="2" type="ordered locus">Mboo_1729</name>
</gene>
<dbReference type="Pfam" id="PF02697">
    <property type="entry name" value="VAPB_antitox"/>
    <property type="match status" value="1"/>
</dbReference>
<name>A7I935_METB6</name>
<dbReference type="HOGENOM" id="CLU_2857087_0_0_2"/>
<evidence type="ECO:0000256" key="1">
    <source>
        <dbReference type="ARBA" id="ARBA00022649"/>
    </source>
</evidence>
<dbReference type="OrthoDB" id="375850at2157"/>
<evidence type="ECO:0008006" key="4">
    <source>
        <dbReference type="Google" id="ProtNLM"/>
    </source>
</evidence>
<dbReference type="AlphaFoldDB" id="A7I935"/>
<dbReference type="InterPro" id="IPR003847">
    <property type="entry name" value="Put_antitoxin"/>
</dbReference>
<dbReference type="RefSeq" id="WP_012107294.1">
    <property type="nucleotide sequence ID" value="NC_009712.1"/>
</dbReference>
<keyword evidence="1" id="KW-1277">Toxin-antitoxin system</keyword>
<protein>
    <recommendedName>
        <fullName evidence="4">Antitoxin</fullName>
    </recommendedName>
</protein>
<dbReference type="EMBL" id="CP000780">
    <property type="protein sequence ID" value="ABS56246.1"/>
    <property type="molecule type" value="Genomic_DNA"/>
</dbReference>
<dbReference type="GeneID" id="5411740"/>
<proteinExistence type="predicted"/>
<evidence type="ECO:0000313" key="3">
    <source>
        <dbReference type="Proteomes" id="UP000002408"/>
    </source>
</evidence>
<dbReference type="KEGG" id="mbn:Mboo_1729"/>
<sequence length="65" mass="7292">MPRAGEGRSIRIDPEVYEALLALKRGNMTFSDVIAQMLHECYGWSDAFPAGQSELADFAKEEDRT</sequence>
<accession>A7I935</accession>
<keyword evidence="3" id="KW-1185">Reference proteome</keyword>
<dbReference type="eggNOG" id="arCOG02681">
    <property type="taxonomic scope" value="Archaea"/>
</dbReference>
<reference evidence="3" key="1">
    <citation type="journal article" date="2015" name="Microbiology">
        <title>Genome of Methanoregula boonei 6A8 reveals adaptations to oligotrophic peatland environments.</title>
        <authorList>
            <person name="Braeuer S."/>
            <person name="Cadillo-Quiroz H."/>
            <person name="Kyrpides N."/>
            <person name="Woyke T."/>
            <person name="Goodwin L."/>
            <person name="Detter C."/>
            <person name="Podell S."/>
            <person name="Yavitt J.B."/>
            <person name="Zinder S.H."/>
        </authorList>
    </citation>
    <scope>NUCLEOTIDE SEQUENCE [LARGE SCALE GENOMIC DNA]</scope>
    <source>
        <strain evidence="3">DSM 21154 / JCM 14090 / 6A8</strain>
    </source>
</reference>
<organism evidence="2 3">
    <name type="scientific">Methanoregula boonei (strain DSM 21154 / JCM 14090 / 6A8)</name>
    <dbReference type="NCBI Taxonomy" id="456442"/>
    <lineage>
        <taxon>Archaea</taxon>
        <taxon>Methanobacteriati</taxon>
        <taxon>Methanobacteriota</taxon>
        <taxon>Stenosarchaea group</taxon>
        <taxon>Methanomicrobia</taxon>
        <taxon>Methanomicrobiales</taxon>
        <taxon>Methanoregulaceae</taxon>
        <taxon>Methanoregula</taxon>
    </lineage>
</organism>
<dbReference type="Proteomes" id="UP000002408">
    <property type="component" value="Chromosome"/>
</dbReference>
<evidence type="ECO:0000313" key="2">
    <source>
        <dbReference type="EMBL" id="ABS56246.1"/>
    </source>
</evidence>